<keyword evidence="1" id="KW-0812">Transmembrane</keyword>
<evidence type="ECO:0000313" key="2">
    <source>
        <dbReference type="EMBL" id="CAI2377392.1"/>
    </source>
</evidence>
<evidence type="ECO:0008006" key="4">
    <source>
        <dbReference type="Google" id="ProtNLM"/>
    </source>
</evidence>
<dbReference type="PANTHER" id="PTHR31134">
    <property type="entry name" value="TRANSMEMBRANE PROTEIN 128"/>
    <property type="match status" value="1"/>
</dbReference>
<dbReference type="InterPro" id="IPR033579">
    <property type="entry name" value="TMEM128"/>
</dbReference>
<keyword evidence="3" id="KW-1185">Reference proteome</keyword>
<proteinExistence type="predicted"/>
<evidence type="ECO:0000313" key="3">
    <source>
        <dbReference type="Proteomes" id="UP001295684"/>
    </source>
</evidence>
<gene>
    <name evidence="2" type="ORF">ECRASSUSDP1_LOCUS18778</name>
</gene>
<keyword evidence="1" id="KW-0472">Membrane</keyword>
<dbReference type="Pfam" id="PF20479">
    <property type="entry name" value="TMEM128"/>
    <property type="match status" value="1"/>
</dbReference>
<feature type="transmembrane region" description="Helical" evidence="1">
    <location>
        <begin position="190"/>
        <end position="209"/>
    </location>
</feature>
<sequence>MELRKRTTVHNESIDEASPLQIDGDHCEHTNGNDIDINSIDLTEWEIKKLKREARKKKWVKRLNICTEKLHALIWVLVAAFVIYKTNFFRVIWEHPYRNIIFLDICVIGLTIYLVMVVYLTLFLPIFRGIENWEEVYPNVIPFLSIVGVVTFFSSFLAFFPIWGFLTVPIILVIFMGYSMSLTFLPGGYFGTLLALLLLFGMSATSHYIPHEGHWQNLPSTQEL</sequence>
<feature type="transmembrane region" description="Helical" evidence="1">
    <location>
        <begin position="99"/>
        <end position="124"/>
    </location>
</feature>
<organism evidence="2 3">
    <name type="scientific">Euplotes crassus</name>
    <dbReference type="NCBI Taxonomy" id="5936"/>
    <lineage>
        <taxon>Eukaryota</taxon>
        <taxon>Sar</taxon>
        <taxon>Alveolata</taxon>
        <taxon>Ciliophora</taxon>
        <taxon>Intramacronucleata</taxon>
        <taxon>Spirotrichea</taxon>
        <taxon>Hypotrichia</taxon>
        <taxon>Euplotida</taxon>
        <taxon>Euplotidae</taxon>
        <taxon>Moneuplotes</taxon>
    </lineage>
</organism>
<protein>
    <recommendedName>
        <fullName evidence="4">Transmembrane protein</fullName>
    </recommendedName>
</protein>
<keyword evidence="1" id="KW-1133">Transmembrane helix</keyword>
<feature type="transmembrane region" description="Helical" evidence="1">
    <location>
        <begin position="72"/>
        <end position="93"/>
    </location>
</feature>
<name>A0AAD2D2A8_EUPCR</name>
<comment type="caution">
    <text evidence="2">The sequence shown here is derived from an EMBL/GenBank/DDBJ whole genome shotgun (WGS) entry which is preliminary data.</text>
</comment>
<reference evidence="2" key="1">
    <citation type="submission" date="2023-07" db="EMBL/GenBank/DDBJ databases">
        <authorList>
            <consortium name="AG Swart"/>
            <person name="Singh M."/>
            <person name="Singh A."/>
            <person name="Seah K."/>
            <person name="Emmerich C."/>
        </authorList>
    </citation>
    <scope>NUCLEOTIDE SEQUENCE</scope>
    <source>
        <strain evidence="2">DP1</strain>
    </source>
</reference>
<dbReference type="AlphaFoldDB" id="A0AAD2D2A8"/>
<feature type="transmembrane region" description="Helical" evidence="1">
    <location>
        <begin position="160"/>
        <end position="178"/>
    </location>
</feature>
<dbReference type="EMBL" id="CAMPGE010019034">
    <property type="protein sequence ID" value="CAI2377392.1"/>
    <property type="molecule type" value="Genomic_DNA"/>
</dbReference>
<dbReference type="PANTHER" id="PTHR31134:SF1">
    <property type="entry name" value="TRANSMEMBRANE PROTEIN 128"/>
    <property type="match status" value="1"/>
</dbReference>
<dbReference type="Proteomes" id="UP001295684">
    <property type="component" value="Unassembled WGS sequence"/>
</dbReference>
<feature type="transmembrane region" description="Helical" evidence="1">
    <location>
        <begin position="136"/>
        <end position="154"/>
    </location>
</feature>
<accession>A0AAD2D2A8</accession>
<evidence type="ECO:0000256" key="1">
    <source>
        <dbReference type="SAM" id="Phobius"/>
    </source>
</evidence>